<feature type="region of interest" description="Disordered" evidence="6">
    <location>
        <begin position="1"/>
        <end position="52"/>
    </location>
</feature>
<dbReference type="Gene3D" id="2.70.40.10">
    <property type="match status" value="1"/>
</dbReference>
<dbReference type="PANTHER" id="PTHR11241">
    <property type="entry name" value="DEOXYURIDINE 5'-TRIPHOSPHATE NUCLEOTIDOHYDROLASE"/>
    <property type="match status" value="1"/>
</dbReference>
<dbReference type="NCBIfam" id="TIGR00576">
    <property type="entry name" value="dut"/>
    <property type="match status" value="1"/>
</dbReference>
<dbReference type="NCBIfam" id="NF001862">
    <property type="entry name" value="PRK00601.1"/>
    <property type="match status" value="1"/>
</dbReference>
<reference evidence="8 9" key="1">
    <citation type="submission" date="2019-01" db="EMBL/GenBank/DDBJ databases">
        <authorList>
            <person name="Ferrante I. M."/>
        </authorList>
    </citation>
    <scope>NUCLEOTIDE SEQUENCE [LARGE SCALE GENOMIC DNA]</scope>
    <source>
        <strain evidence="8 9">B856</strain>
    </source>
</reference>
<evidence type="ECO:0000259" key="7">
    <source>
        <dbReference type="Pfam" id="PF00692"/>
    </source>
</evidence>
<dbReference type="SUPFAM" id="SSF51283">
    <property type="entry name" value="dUTPase-like"/>
    <property type="match status" value="1"/>
</dbReference>
<dbReference type="AlphaFoldDB" id="A0A448Z119"/>
<evidence type="ECO:0000256" key="4">
    <source>
        <dbReference type="ARBA" id="ARBA00022801"/>
    </source>
</evidence>
<dbReference type="Pfam" id="PF00692">
    <property type="entry name" value="dUTPase"/>
    <property type="match status" value="1"/>
</dbReference>
<dbReference type="Proteomes" id="UP000291116">
    <property type="component" value="Unassembled WGS sequence"/>
</dbReference>
<dbReference type="InterPro" id="IPR029054">
    <property type="entry name" value="dUTPase-like"/>
</dbReference>
<dbReference type="OrthoDB" id="10261072at2759"/>
<comment type="similarity">
    <text evidence="2">Belongs to the dUTPase family.</text>
</comment>
<dbReference type="UniPathway" id="UPA00610">
    <property type="reaction ID" value="UER00666"/>
</dbReference>
<feature type="compositionally biased region" description="Polar residues" evidence="6">
    <location>
        <begin position="16"/>
        <end position="31"/>
    </location>
</feature>
<evidence type="ECO:0000313" key="8">
    <source>
        <dbReference type="EMBL" id="VEU35710.1"/>
    </source>
</evidence>
<dbReference type="EC" id="3.6.1.23" evidence="3"/>
<dbReference type="PANTHER" id="PTHR11241:SF0">
    <property type="entry name" value="DEOXYURIDINE 5'-TRIPHOSPHATE NUCLEOTIDOHYDROLASE"/>
    <property type="match status" value="1"/>
</dbReference>
<keyword evidence="4" id="KW-0378">Hydrolase</keyword>
<dbReference type="GO" id="GO:0046081">
    <property type="term" value="P:dUTP catabolic process"/>
    <property type="evidence" value="ECO:0007669"/>
    <property type="project" value="InterPro"/>
</dbReference>
<evidence type="ECO:0000256" key="3">
    <source>
        <dbReference type="ARBA" id="ARBA00012379"/>
    </source>
</evidence>
<evidence type="ECO:0000256" key="5">
    <source>
        <dbReference type="ARBA" id="ARBA00023080"/>
    </source>
</evidence>
<feature type="domain" description="dUTPase-like" evidence="7">
    <location>
        <begin position="131"/>
        <end position="259"/>
    </location>
</feature>
<dbReference type="InterPro" id="IPR033704">
    <property type="entry name" value="dUTPase_trimeric"/>
</dbReference>
<dbReference type="InterPro" id="IPR008181">
    <property type="entry name" value="dUTPase"/>
</dbReference>
<dbReference type="CDD" id="cd07557">
    <property type="entry name" value="trimeric_dUTPase"/>
    <property type="match status" value="1"/>
</dbReference>
<comment type="pathway">
    <text evidence="1">Pyrimidine metabolism; dUMP biosynthesis; dUMP from dCTP (dUTP route): step 2/2.</text>
</comment>
<organism evidence="8 9">
    <name type="scientific">Pseudo-nitzschia multistriata</name>
    <dbReference type="NCBI Taxonomy" id="183589"/>
    <lineage>
        <taxon>Eukaryota</taxon>
        <taxon>Sar</taxon>
        <taxon>Stramenopiles</taxon>
        <taxon>Ochrophyta</taxon>
        <taxon>Bacillariophyta</taxon>
        <taxon>Bacillariophyceae</taxon>
        <taxon>Bacillariophycidae</taxon>
        <taxon>Bacillariales</taxon>
        <taxon>Bacillariaceae</taxon>
        <taxon>Pseudo-nitzschia</taxon>
    </lineage>
</organism>
<feature type="compositionally biased region" description="Low complexity" evidence="6">
    <location>
        <begin position="32"/>
        <end position="42"/>
    </location>
</feature>
<evidence type="ECO:0000313" key="9">
    <source>
        <dbReference type="Proteomes" id="UP000291116"/>
    </source>
</evidence>
<dbReference type="EMBL" id="CAACVS010000067">
    <property type="protein sequence ID" value="VEU35710.1"/>
    <property type="molecule type" value="Genomic_DNA"/>
</dbReference>
<evidence type="ECO:0000256" key="6">
    <source>
        <dbReference type="SAM" id="MobiDB-lite"/>
    </source>
</evidence>
<evidence type="ECO:0000256" key="1">
    <source>
        <dbReference type="ARBA" id="ARBA00005142"/>
    </source>
</evidence>
<dbReference type="GO" id="GO:0004170">
    <property type="term" value="F:dUTP diphosphatase activity"/>
    <property type="evidence" value="ECO:0007669"/>
    <property type="project" value="UniProtKB-EC"/>
</dbReference>
<keyword evidence="5" id="KW-0546">Nucleotide metabolism</keyword>
<name>A0A448Z119_9STRA</name>
<dbReference type="GO" id="GO:0000287">
    <property type="term" value="F:magnesium ion binding"/>
    <property type="evidence" value="ECO:0007669"/>
    <property type="project" value="InterPro"/>
</dbReference>
<sequence length="590" mass="64033">MSGGKTSVRAEPKPGATQTQASNKQATSKQLANQANQQAQPNPSHPRKSPTKIRFLPFSLVFSTRSTAERKSLLSSLSTSVLLFSSSSAFHGSDIGSSNNIGSSSNHHNHNNNHHNTTMPDTLLVKKLSENATLPVRGSEWSAGFDLAASRPQTIPAGGRGIVHTDLSIACPPGTYARIAPRSGLAVKKGIDCGAGVVDADYRGPVGVVLFNLGTEDFQVQKGDRIAQLILEKISMAAVEEVADLDETGRGAGGFGSTGVSDPPAGSHKKPKTGDIHRAARPVSGNRNTRRVGTRAAMDEINAAFGASRITDDLARNLADYNGRNIRRPDAVVLKHIVDGFADHLGRTDEPNFRFVMDTFHDLGDSSHYKAKDDGPGSKFKARVTCDYNINDHDVVSEYFAIDNICFEALGVTTKKGVPARNHGTSWMNIYLGKQGQHQFMRKFEEEVGWGIKDSLFTTDDEQGLVSLPVSFDEEDPPVWTNVVSPDGNGVDTDEEPGFALEEWGTVPEVIRAPDRRGIYLGTGIFTMSFSVVAEVATVQHLEFLRDERMYTCCSPRGRICLRLVGTRVIGREPDVLPLFLGRKKHSVKI</sequence>
<gene>
    <name evidence="8" type="ORF">PSNMU_V1.4_AUG-EV-PASAV3_0024560</name>
</gene>
<keyword evidence="9" id="KW-1185">Reference proteome</keyword>
<evidence type="ECO:0000256" key="2">
    <source>
        <dbReference type="ARBA" id="ARBA00006581"/>
    </source>
</evidence>
<dbReference type="GO" id="GO:0006226">
    <property type="term" value="P:dUMP biosynthetic process"/>
    <property type="evidence" value="ECO:0007669"/>
    <property type="project" value="UniProtKB-UniPathway"/>
</dbReference>
<feature type="region of interest" description="Disordered" evidence="6">
    <location>
        <begin position="250"/>
        <end position="292"/>
    </location>
</feature>
<accession>A0A448Z119</accession>
<dbReference type="InterPro" id="IPR036157">
    <property type="entry name" value="dUTPase-like_sf"/>
</dbReference>
<protein>
    <recommendedName>
        <fullName evidence="3">dUTP diphosphatase</fullName>
        <ecNumber evidence="3">3.6.1.23</ecNumber>
    </recommendedName>
</protein>
<proteinExistence type="inferred from homology"/>